<proteinExistence type="predicted"/>
<dbReference type="Pfam" id="PF12146">
    <property type="entry name" value="Hydrolase_4"/>
    <property type="match status" value="1"/>
</dbReference>
<organism evidence="3 4">
    <name type="scientific">Flavobacterium celericrescens</name>
    <dbReference type="NCBI Taxonomy" id="2709780"/>
    <lineage>
        <taxon>Bacteria</taxon>
        <taxon>Pseudomonadati</taxon>
        <taxon>Bacteroidota</taxon>
        <taxon>Flavobacteriia</taxon>
        <taxon>Flavobacteriales</taxon>
        <taxon>Flavobacteriaceae</taxon>
        <taxon>Flavobacterium</taxon>
    </lineage>
</organism>
<dbReference type="PANTHER" id="PTHR12277:SF81">
    <property type="entry name" value="PROTEIN ABHD13"/>
    <property type="match status" value="1"/>
</dbReference>
<evidence type="ECO:0000313" key="4">
    <source>
        <dbReference type="Proteomes" id="UP000761423"/>
    </source>
</evidence>
<protein>
    <submittedName>
        <fullName evidence="3">Alpha/beta hydrolase</fullName>
    </submittedName>
</protein>
<feature type="domain" description="Serine aminopeptidase S33" evidence="2">
    <location>
        <begin position="75"/>
        <end position="181"/>
    </location>
</feature>
<keyword evidence="4" id="KW-1185">Reference proteome</keyword>
<gene>
    <name evidence="3" type="ORF">G4L40_04405</name>
</gene>
<dbReference type="EMBL" id="JAAJBV010000002">
    <property type="protein sequence ID" value="NHM03943.1"/>
    <property type="molecule type" value="Genomic_DNA"/>
</dbReference>
<dbReference type="PANTHER" id="PTHR12277">
    <property type="entry name" value="ALPHA/BETA HYDROLASE DOMAIN-CONTAINING PROTEIN"/>
    <property type="match status" value="1"/>
</dbReference>
<dbReference type="GO" id="GO:0016787">
    <property type="term" value="F:hydrolase activity"/>
    <property type="evidence" value="ECO:0007669"/>
    <property type="project" value="UniProtKB-KW"/>
</dbReference>
<name>A0ABX0ICA4_9FLAO</name>
<reference evidence="3 4" key="1">
    <citation type="submission" date="2020-02" db="EMBL/GenBank/DDBJ databases">
        <authorList>
            <person name="Chen W.-M."/>
        </authorList>
    </citation>
    <scope>NUCLEOTIDE SEQUENCE [LARGE SCALE GENOMIC DNA]</scope>
    <source>
        <strain evidence="3 4">TWA-26</strain>
    </source>
</reference>
<keyword evidence="1" id="KW-1133">Transmembrane helix</keyword>
<evidence type="ECO:0000313" key="3">
    <source>
        <dbReference type="EMBL" id="NHM03943.1"/>
    </source>
</evidence>
<sequence>MRLLRFLMISLFSFFGGIYLLYFCYIYFNQAELVFVNSKLSSDYEFNYQDDFDEVYIESYDGVKLNGLLFKSINSKGLVFFLHGNAGNLSGWGSISETYTSLGYDVFILDYRGYGKSEGVIENEAQVMNDANLVFKKISKSYQNKKIFITGYSIGTGIATQLAAQNKIDALFLIAPFYNFSEFTKSRVPYFPDSFKKFKFETNKYITTVKAPIYIFHGDKDNIISLENAIRLKQIIKSEDLLFTLVDEDHIGITDNLDFRRELKALLK</sequence>
<keyword evidence="3" id="KW-0378">Hydrolase</keyword>
<keyword evidence="1" id="KW-0472">Membrane</keyword>
<dbReference type="InterPro" id="IPR029058">
    <property type="entry name" value="AB_hydrolase_fold"/>
</dbReference>
<accession>A0ABX0ICA4</accession>
<dbReference type="Proteomes" id="UP000761423">
    <property type="component" value="Unassembled WGS sequence"/>
</dbReference>
<comment type="caution">
    <text evidence="3">The sequence shown here is derived from an EMBL/GenBank/DDBJ whole genome shotgun (WGS) entry which is preliminary data.</text>
</comment>
<dbReference type="Gene3D" id="3.40.50.1820">
    <property type="entry name" value="alpha/beta hydrolase"/>
    <property type="match status" value="1"/>
</dbReference>
<dbReference type="InterPro" id="IPR022742">
    <property type="entry name" value="Hydrolase_4"/>
</dbReference>
<dbReference type="SUPFAM" id="SSF53474">
    <property type="entry name" value="alpha/beta-Hydrolases"/>
    <property type="match status" value="1"/>
</dbReference>
<evidence type="ECO:0000256" key="1">
    <source>
        <dbReference type="SAM" id="Phobius"/>
    </source>
</evidence>
<feature type="transmembrane region" description="Helical" evidence="1">
    <location>
        <begin position="7"/>
        <end position="28"/>
    </location>
</feature>
<keyword evidence="1" id="KW-0812">Transmembrane</keyword>
<evidence type="ECO:0000259" key="2">
    <source>
        <dbReference type="Pfam" id="PF12146"/>
    </source>
</evidence>